<evidence type="ECO:0000256" key="8">
    <source>
        <dbReference type="SAM" id="Phobius"/>
    </source>
</evidence>
<keyword evidence="3" id="KW-0597">Phosphoprotein</keyword>
<keyword evidence="7" id="KW-0067">ATP-binding</keyword>
<dbReference type="InterPro" id="IPR013783">
    <property type="entry name" value="Ig-like_fold"/>
</dbReference>
<dbReference type="PROSITE" id="PS50109">
    <property type="entry name" value="HIS_KIN"/>
    <property type="match status" value="1"/>
</dbReference>
<accession>A0A1M6LI20</accession>
<evidence type="ECO:0000256" key="5">
    <source>
        <dbReference type="ARBA" id="ARBA00022741"/>
    </source>
</evidence>
<dbReference type="SMART" id="SM00387">
    <property type="entry name" value="HATPase_c"/>
    <property type="match status" value="1"/>
</dbReference>
<dbReference type="Gene3D" id="3.30.565.10">
    <property type="entry name" value="Histidine kinase-like ATPase, C-terminal domain"/>
    <property type="match status" value="1"/>
</dbReference>
<name>A0A1M6LI20_REIAG</name>
<dbReference type="EMBL" id="FRAA01000001">
    <property type="protein sequence ID" value="SHJ70852.1"/>
    <property type="molecule type" value="Genomic_DNA"/>
</dbReference>
<keyword evidence="11" id="KW-1185">Reference proteome</keyword>
<dbReference type="EC" id="2.7.13.3" evidence="2"/>
<keyword evidence="8" id="KW-0812">Transmembrane</keyword>
<dbReference type="InterPro" id="IPR003594">
    <property type="entry name" value="HATPase_dom"/>
</dbReference>
<evidence type="ECO:0000256" key="2">
    <source>
        <dbReference type="ARBA" id="ARBA00012438"/>
    </source>
</evidence>
<keyword evidence="4" id="KW-0808">Transferase</keyword>
<feature type="transmembrane region" description="Helical" evidence="8">
    <location>
        <begin position="769"/>
        <end position="787"/>
    </location>
</feature>
<gene>
    <name evidence="10" type="ORF">SAMN04488028_101971</name>
</gene>
<dbReference type="PANTHER" id="PTHR41523">
    <property type="entry name" value="TWO-COMPONENT SYSTEM SENSOR PROTEIN"/>
    <property type="match status" value="1"/>
</dbReference>
<evidence type="ECO:0000256" key="7">
    <source>
        <dbReference type="ARBA" id="ARBA00022840"/>
    </source>
</evidence>
<evidence type="ECO:0000259" key="9">
    <source>
        <dbReference type="PROSITE" id="PS50109"/>
    </source>
</evidence>
<dbReference type="Pfam" id="PF07495">
    <property type="entry name" value="Y_Y_Y"/>
    <property type="match status" value="1"/>
</dbReference>
<organism evidence="10 11">
    <name type="scientific">Reichenbachiella agariperforans</name>
    <dbReference type="NCBI Taxonomy" id="156994"/>
    <lineage>
        <taxon>Bacteria</taxon>
        <taxon>Pseudomonadati</taxon>
        <taxon>Bacteroidota</taxon>
        <taxon>Cytophagia</taxon>
        <taxon>Cytophagales</taxon>
        <taxon>Reichenbachiellaceae</taxon>
        <taxon>Reichenbachiella</taxon>
    </lineage>
</organism>
<evidence type="ECO:0000313" key="11">
    <source>
        <dbReference type="Proteomes" id="UP000184474"/>
    </source>
</evidence>
<dbReference type="STRING" id="156994.SAMN04488028_101971"/>
<keyword evidence="8" id="KW-0472">Membrane</keyword>
<proteinExistence type="predicted"/>
<evidence type="ECO:0000256" key="1">
    <source>
        <dbReference type="ARBA" id="ARBA00000085"/>
    </source>
</evidence>
<dbReference type="SUPFAM" id="SSF55874">
    <property type="entry name" value="ATPase domain of HSP90 chaperone/DNA topoisomerase II/histidine kinase"/>
    <property type="match status" value="1"/>
</dbReference>
<evidence type="ECO:0000256" key="6">
    <source>
        <dbReference type="ARBA" id="ARBA00022777"/>
    </source>
</evidence>
<dbReference type="InterPro" id="IPR036890">
    <property type="entry name" value="HATPase_C_sf"/>
</dbReference>
<dbReference type="PANTHER" id="PTHR41523:SF8">
    <property type="entry name" value="ETHYLENE RESPONSE SENSOR PROTEIN"/>
    <property type="match status" value="1"/>
</dbReference>
<dbReference type="InterPro" id="IPR005467">
    <property type="entry name" value="His_kinase_dom"/>
</dbReference>
<dbReference type="Pfam" id="PF02518">
    <property type="entry name" value="HATPase_c"/>
    <property type="match status" value="1"/>
</dbReference>
<keyword evidence="8" id="KW-1133">Transmembrane helix</keyword>
<sequence>MAGFLYFRNMQKLTYITVFLSLICFPIFSQNKLTINEEGLPPIQHYSSDTYQGNDQVWDIIQDDRGLIYISTTSSLNEFDGETWRSIPIQSGQIGFSFTKTESNRIYLCGWDMIGYLAPDASGLMRFQSLKEKLPTDLHFGVLGLVKSYGSKIAFSGSESVLIYDETTKTFLYENTDQVSNALFLMDGTINFHVRGKGLVQLDADTLSATPRGDYFRDIVVSGAVQIDESAVLISTYYQGIYYHSVDTTYEIEALNMPYYKSKYPNSVFKISDAYYGITLLQGGLIIVNDKFEPVIHLDKSNGLTNEVYRGFVDASDNLWLGSNEGLFRVDISSAHSIIDTRLGVEGNVLDAKIIDDQIYVGTSQGIYSRPWRPTAADEIKLKNRAFSRVKNSELYNEMMLGGKKQILTKSGGTTGVIEEDEYKVLLTQRSDQAYALTYLRDSAFAITSGVSGKYVELFEYTNSKWTHRKTLFSDSLPDSALKFRYDAKSGRIWGANLKHIFSFNINSSMDSIISYKQYTVKDGIPDEEPPMLNWIDSEIGFGAKGGFYRFDSSREQLVKSSIFQDVFDDVQLVTLTKESDAVYWYSSDHYKKGRVQFTEQGHATLDSGVCNVLEGNNQWIEYVEGFGALVAGSTGLYIIPKGKEVNSAFNFDPLIRRVKVIANMDSTIFNGVYMDDDPQPVTLHPSMNAFRFEVSAPYYRYADQNLYAFKLEPFDEEWTQWTDLNQKEYTNLSPGQYTFSVKARNAFFDESAVAKFEFVVETPWYQTLWIYGLYLLLLIGLIYLIVGWNTKRLKQENVKLEGIIEERTSEIRNQKNIIEKALLERESLLKEIHHRVKNNLQIIASLLYLQSGKFEDEDFKKVLEEGQGRVRSMALIHQKLYENDDLKSIPFGEYLQELVGEIRASFGMKNVQLNIKADNVFFDVDTAVPLGLIVNEIATNAFKYAFDEKGTGSFSIFLSKENGTYILNIKDDGKGLPSEIDIRKTKSLGLRLVRMLSQQLEGEFNFETHNGTSFKLEFAA</sequence>
<keyword evidence="6 10" id="KW-0418">Kinase</keyword>
<protein>
    <recommendedName>
        <fullName evidence="2">histidine kinase</fullName>
        <ecNumber evidence="2">2.7.13.3</ecNumber>
    </recommendedName>
</protein>
<dbReference type="AlphaFoldDB" id="A0A1M6LI20"/>
<comment type="catalytic activity">
    <reaction evidence="1">
        <text>ATP + protein L-histidine = ADP + protein N-phospho-L-histidine.</text>
        <dbReference type="EC" id="2.7.13.3"/>
    </reaction>
</comment>
<dbReference type="InterPro" id="IPR015943">
    <property type="entry name" value="WD40/YVTN_repeat-like_dom_sf"/>
</dbReference>
<evidence type="ECO:0000256" key="3">
    <source>
        <dbReference type="ARBA" id="ARBA00022553"/>
    </source>
</evidence>
<dbReference type="Gene3D" id="2.130.10.10">
    <property type="entry name" value="YVTN repeat-like/Quinoprotein amine dehydrogenase"/>
    <property type="match status" value="2"/>
</dbReference>
<dbReference type="InterPro" id="IPR011123">
    <property type="entry name" value="Y_Y_Y"/>
</dbReference>
<feature type="domain" description="Histidine kinase" evidence="9">
    <location>
        <begin position="832"/>
        <end position="1021"/>
    </location>
</feature>
<dbReference type="GO" id="GO:0004673">
    <property type="term" value="F:protein histidine kinase activity"/>
    <property type="evidence" value="ECO:0007669"/>
    <property type="project" value="UniProtKB-EC"/>
</dbReference>
<dbReference type="GO" id="GO:0005524">
    <property type="term" value="F:ATP binding"/>
    <property type="evidence" value="ECO:0007669"/>
    <property type="project" value="UniProtKB-KW"/>
</dbReference>
<dbReference type="Gene3D" id="2.60.40.10">
    <property type="entry name" value="Immunoglobulins"/>
    <property type="match status" value="1"/>
</dbReference>
<evidence type="ECO:0000313" key="10">
    <source>
        <dbReference type="EMBL" id="SHJ70852.1"/>
    </source>
</evidence>
<keyword evidence="5" id="KW-0547">Nucleotide-binding</keyword>
<dbReference type="Gene3D" id="3.30.450.20">
    <property type="entry name" value="PAS domain"/>
    <property type="match status" value="1"/>
</dbReference>
<reference evidence="11" key="1">
    <citation type="submission" date="2016-11" db="EMBL/GenBank/DDBJ databases">
        <authorList>
            <person name="Varghese N."/>
            <person name="Submissions S."/>
        </authorList>
    </citation>
    <scope>NUCLEOTIDE SEQUENCE [LARGE SCALE GENOMIC DNA]</scope>
    <source>
        <strain evidence="11">DSM 26134</strain>
    </source>
</reference>
<evidence type="ECO:0000256" key="4">
    <source>
        <dbReference type="ARBA" id="ARBA00022679"/>
    </source>
</evidence>
<dbReference type="Pfam" id="PF07568">
    <property type="entry name" value="HisKA_2"/>
    <property type="match status" value="1"/>
</dbReference>
<dbReference type="InterPro" id="IPR011495">
    <property type="entry name" value="Sig_transdc_His_kin_sub2_dim/P"/>
</dbReference>
<dbReference type="Proteomes" id="UP000184474">
    <property type="component" value="Unassembled WGS sequence"/>
</dbReference>